<dbReference type="RefSeq" id="WP_282911744.1">
    <property type="nucleotide sequence ID" value="NZ_JAGRPV010000001.1"/>
</dbReference>
<dbReference type="InterPro" id="IPR037523">
    <property type="entry name" value="VOC_core"/>
</dbReference>
<dbReference type="SUPFAM" id="SSF54593">
    <property type="entry name" value="Glyoxalase/Bleomycin resistance protein/Dihydroxybiphenyl dioxygenase"/>
    <property type="match status" value="1"/>
</dbReference>
<dbReference type="Gene3D" id="3.30.720.110">
    <property type="match status" value="1"/>
</dbReference>
<evidence type="ECO:0000259" key="1">
    <source>
        <dbReference type="PROSITE" id="PS51819"/>
    </source>
</evidence>
<dbReference type="InterPro" id="IPR004360">
    <property type="entry name" value="Glyas_Fos-R_dOase_dom"/>
</dbReference>
<feature type="domain" description="VOC" evidence="1">
    <location>
        <begin position="16"/>
        <end position="134"/>
    </location>
</feature>
<dbReference type="Gene3D" id="3.30.720.120">
    <property type="match status" value="1"/>
</dbReference>
<evidence type="ECO:0000313" key="3">
    <source>
        <dbReference type="Proteomes" id="UP001161691"/>
    </source>
</evidence>
<comment type="caution">
    <text evidence="2">The sequence shown here is derived from an EMBL/GenBank/DDBJ whole genome shotgun (WGS) entry which is preliminary data.</text>
</comment>
<sequence>MSNGWKPMSNGWKPNGYSSVSPYLVVPDAKPVLNFLQEAFGANELRRYLRPDGSVMHVEVQIEDTVVMLGETTEKWEATVAQLHIYVEDVRGTYQHAVHAGGVSVMEPARKAGDPDRRAGVKDPAGNTWWIATQES</sequence>
<keyword evidence="3" id="KW-1185">Reference proteome</keyword>
<gene>
    <name evidence="2" type="ORF">KB449_29340</name>
</gene>
<dbReference type="Pfam" id="PF00903">
    <property type="entry name" value="Glyoxalase"/>
    <property type="match status" value="1"/>
</dbReference>
<dbReference type="EMBL" id="JAGRPV010000001">
    <property type="protein sequence ID" value="MDI4649079.1"/>
    <property type="molecule type" value="Genomic_DNA"/>
</dbReference>
<dbReference type="CDD" id="cd07246">
    <property type="entry name" value="VOC_like"/>
    <property type="match status" value="1"/>
</dbReference>
<dbReference type="PROSITE" id="PS51819">
    <property type="entry name" value="VOC"/>
    <property type="match status" value="1"/>
</dbReference>
<protein>
    <submittedName>
        <fullName evidence="2">VOC family protein</fullName>
    </submittedName>
</protein>
<dbReference type="PANTHER" id="PTHR34109">
    <property type="entry name" value="BNAUNNG04460D PROTEIN-RELATED"/>
    <property type="match status" value="1"/>
</dbReference>
<dbReference type="InterPro" id="IPR029068">
    <property type="entry name" value="Glyas_Bleomycin-R_OHBP_Dase"/>
</dbReference>
<dbReference type="Proteomes" id="UP001161691">
    <property type="component" value="Unassembled WGS sequence"/>
</dbReference>
<dbReference type="PANTHER" id="PTHR34109:SF1">
    <property type="entry name" value="VOC DOMAIN-CONTAINING PROTEIN"/>
    <property type="match status" value="1"/>
</dbReference>
<name>A0ABT6TQT0_9BACL</name>
<proteinExistence type="predicted"/>
<organism evidence="2 3">
    <name type="scientific">Cohnella hashimotonis</name>
    <dbReference type="NCBI Taxonomy" id="2826895"/>
    <lineage>
        <taxon>Bacteria</taxon>
        <taxon>Bacillati</taxon>
        <taxon>Bacillota</taxon>
        <taxon>Bacilli</taxon>
        <taxon>Bacillales</taxon>
        <taxon>Paenibacillaceae</taxon>
        <taxon>Cohnella</taxon>
    </lineage>
</organism>
<evidence type="ECO:0000313" key="2">
    <source>
        <dbReference type="EMBL" id="MDI4649079.1"/>
    </source>
</evidence>
<accession>A0ABT6TQT0</accession>
<reference evidence="2" key="1">
    <citation type="submission" date="2023-04" db="EMBL/GenBank/DDBJ databases">
        <title>Comparative genomic analysis of Cohnella hashimotonis sp. nov., isolated from the International Space Station.</title>
        <authorList>
            <person name="Venkateswaran K."/>
            <person name="Simpson A."/>
        </authorList>
    </citation>
    <scope>NUCLEOTIDE SEQUENCE</scope>
    <source>
        <strain evidence="2">F6_2S_P_1</strain>
    </source>
</reference>